<feature type="region of interest" description="Disordered" evidence="1">
    <location>
        <begin position="486"/>
        <end position="516"/>
    </location>
</feature>
<feature type="compositionally biased region" description="Basic and acidic residues" evidence="1">
    <location>
        <begin position="492"/>
        <end position="508"/>
    </location>
</feature>
<evidence type="ECO:0000313" key="3">
    <source>
        <dbReference type="Proteomes" id="UP001146793"/>
    </source>
</evidence>
<feature type="compositionally biased region" description="Basic and acidic residues" evidence="1">
    <location>
        <begin position="301"/>
        <end position="310"/>
    </location>
</feature>
<feature type="compositionally biased region" description="Acidic residues" evidence="1">
    <location>
        <begin position="326"/>
        <end position="339"/>
    </location>
</feature>
<dbReference type="AlphaFoldDB" id="A0AAV7Z0M7"/>
<feature type="compositionally biased region" description="Basic residues" evidence="1">
    <location>
        <begin position="364"/>
        <end position="396"/>
    </location>
</feature>
<evidence type="ECO:0000256" key="1">
    <source>
        <dbReference type="SAM" id="MobiDB-lite"/>
    </source>
</evidence>
<sequence length="727" mass="86993">MSFRQQEIKKKQKQITLLSEENKKLRGELKKYQQIIKDLSEQHKQEISFLNETIQQLRGSIESHKRTFQILPIQKKKQKKKKEKKKKENKKKKKPKFKINNWVNSVSSFHPLTVLHDEEQKSRKKKRTKKKAKNKSFSIANLEPLRNEIEVTDNTEELFEDEFAIKPKNNSQNLDHKTRHKIGSQKLSVPQQNSFKSISPNLSNYRSKNKNDDKNFITTSKSDESLYKTFQNSTLNSEDEKQDSEKRKEERKLKDKRRLKKEPKKTKSRNKKKSKKNRQLKKNTKVTKSLNDNLVSFQKSTKREDDKSKIDNQYGQDSKIEKLEDLEIEPIIEMEEEPQGESNSKIENGKDPKPKSKNQEQEKKRKRKRKRKKEKEKNKITKKKTSTRKRKKKIKKTRINSNSIIIELCILISQDCLEQQREKLYEATIFLIQELEKLNPNFVVKIANSVYNPSLDINRKQPTKLASQFHFTANFRKKNFLVIPNKSSPQEQKAETENEEKEVIKETEQTQEQNGQDKNASNISFFSLLQRLSYHRWVGKYKLILHWFNSSFFQTNDSYIDQRYTISIEKLALSKVNYFVVGNIFSRDQNKINDFNRSYNFIKKKDIKFKKIYYLNNKNKNDNDNTNTWNNKKLINRANSNSSKYIKYNLNWKEFLINMVFETINLRNNKQTFMKLIPTPNRIEQNFWQQPVSVIIYIPYISHNKFKLEVHNKQKHQKKKKKFFKKV</sequence>
<dbReference type="EMBL" id="JANTQA010000042">
    <property type="protein sequence ID" value="KAJ3434646.1"/>
    <property type="molecule type" value="Genomic_DNA"/>
</dbReference>
<feature type="compositionally biased region" description="Basic and acidic residues" evidence="1">
    <location>
        <begin position="209"/>
        <end position="226"/>
    </location>
</feature>
<reference evidence="2" key="1">
    <citation type="submission" date="2022-08" db="EMBL/GenBank/DDBJ databases">
        <title>Novel sulphate-reducing endosymbionts in the free-living metamonad Anaeramoeba.</title>
        <authorList>
            <person name="Jerlstrom-Hultqvist J."/>
            <person name="Cepicka I."/>
            <person name="Gallot-Lavallee L."/>
            <person name="Salas-Leiva D."/>
            <person name="Curtis B.A."/>
            <person name="Zahonova K."/>
            <person name="Pipaliya S."/>
            <person name="Dacks J."/>
            <person name="Roger A.J."/>
        </authorList>
    </citation>
    <scope>NUCLEOTIDE SEQUENCE</scope>
    <source>
        <strain evidence="2">Busselton2</strain>
    </source>
</reference>
<feature type="compositionally biased region" description="Basic residues" evidence="1">
    <location>
        <begin position="254"/>
        <end position="285"/>
    </location>
</feature>
<feature type="compositionally biased region" description="Basic and acidic residues" evidence="1">
    <location>
        <begin position="243"/>
        <end position="253"/>
    </location>
</feature>
<evidence type="ECO:0000313" key="2">
    <source>
        <dbReference type="EMBL" id="KAJ3434646.1"/>
    </source>
</evidence>
<feature type="compositionally biased region" description="Polar residues" evidence="1">
    <location>
        <begin position="185"/>
        <end position="206"/>
    </location>
</feature>
<comment type="caution">
    <text evidence="2">The sequence shown here is derived from an EMBL/GenBank/DDBJ whole genome shotgun (WGS) entry which is preliminary data.</text>
</comment>
<dbReference type="Proteomes" id="UP001146793">
    <property type="component" value="Unassembled WGS sequence"/>
</dbReference>
<accession>A0AAV7Z0M7</accession>
<feature type="region of interest" description="Disordered" evidence="1">
    <location>
        <begin position="162"/>
        <end position="396"/>
    </location>
</feature>
<organism evidence="2 3">
    <name type="scientific">Anaeramoeba flamelloides</name>
    <dbReference type="NCBI Taxonomy" id="1746091"/>
    <lineage>
        <taxon>Eukaryota</taxon>
        <taxon>Metamonada</taxon>
        <taxon>Anaeramoebidae</taxon>
        <taxon>Anaeramoeba</taxon>
    </lineage>
</organism>
<feature type="compositionally biased region" description="Basic residues" evidence="1">
    <location>
        <begin position="122"/>
        <end position="134"/>
    </location>
</feature>
<protein>
    <submittedName>
        <fullName evidence="2">Uncharacterized protein</fullName>
    </submittedName>
</protein>
<name>A0AAV7Z0M7_9EUKA</name>
<feature type="compositionally biased region" description="Basic and acidic residues" evidence="1">
    <location>
        <begin position="347"/>
        <end position="363"/>
    </location>
</feature>
<feature type="compositionally biased region" description="Polar residues" evidence="1">
    <location>
        <begin position="286"/>
        <end position="299"/>
    </location>
</feature>
<feature type="region of interest" description="Disordered" evidence="1">
    <location>
        <begin position="68"/>
        <end position="145"/>
    </location>
</feature>
<proteinExistence type="predicted"/>
<feature type="compositionally biased region" description="Polar residues" evidence="1">
    <location>
        <begin position="101"/>
        <end position="110"/>
    </location>
</feature>
<feature type="compositionally biased region" description="Basic residues" evidence="1">
    <location>
        <begin position="74"/>
        <end position="97"/>
    </location>
</feature>
<gene>
    <name evidence="2" type="ORF">M0812_01765</name>
</gene>